<feature type="region of interest" description="Disordered" evidence="1">
    <location>
        <begin position="448"/>
        <end position="527"/>
    </location>
</feature>
<feature type="compositionally biased region" description="Basic and acidic residues" evidence="1">
    <location>
        <begin position="35"/>
        <end position="45"/>
    </location>
</feature>
<dbReference type="PANTHER" id="PTHR23099:SF0">
    <property type="entry name" value="GERM CELL NUCLEAR ACIDIC PROTEIN"/>
    <property type="match status" value="1"/>
</dbReference>
<dbReference type="PANTHER" id="PTHR23099">
    <property type="entry name" value="TRANSCRIPTIONAL REGULATOR"/>
    <property type="match status" value="1"/>
</dbReference>
<evidence type="ECO:0000313" key="3">
    <source>
        <dbReference type="Proteomes" id="UP000197138"/>
    </source>
</evidence>
<protein>
    <submittedName>
        <fullName evidence="2">Uncharacterized protein</fullName>
    </submittedName>
</protein>
<evidence type="ECO:0000256" key="1">
    <source>
        <dbReference type="SAM" id="MobiDB-lite"/>
    </source>
</evidence>
<feature type="compositionally biased region" description="Polar residues" evidence="1">
    <location>
        <begin position="468"/>
        <end position="483"/>
    </location>
</feature>
<feature type="region of interest" description="Disordered" evidence="1">
    <location>
        <begin position="273"/>
        <end position="423"/>
    </location>
</feature>
<organism evidence="2 3">
    <name type="scientific">Punica granatum</name>
    <name type="common">Pomegranate</name>
    <dbReference type="NCBI Taxonomy" id="22663"/>
    <lineage>
        <taxon>Eukaryota</taxon>
        <taxon>Viridiplantae</taxon>
        <taxon>Streptophyta</taxon>
        <taxon>Embryophyta</taxon>
        <taxon>Tracheophyta</taxon>
        <taxon>Spermatophyta</taxon>
        <taxon>Magnoliopsida</taxon>
        <taxon>eudicotyledons</taxon>
        <taxon>Gunneridae</taxon>
        <taxon>Pentapetalae</taxon>
        <taxon>rosids</taxon>
        <taxon>malvids</taxon>
        <taxon>Myrtales</taxon>
        <taxon>Lythraceae</taxon>
        <taxon>Punica</taxon>
    </lineage>
</organism>
<feature type="compositionally biased region" description="Acidic residues" evidence="1">
    <location>
        <begin position="331"/>
        <end position="370"/>
    </location>
</feature>
<dbReference type="EMBL" id="MTKT01001080">
    <property type="protein sequence ID" value="OWM86661.1"/>
    <property type="molecule type" value="Genomic_DNA"/>
</dbReference>
<feature type="compositionally biased region" description="Basic and acidic residues" evidence="1">
    <location>
        <begin position="399"/>
        <end position="413"/>
    </location>
</feature>
<dbReference type="AlphaFoldDB" id="A0A218XQ78"/>
<name>A0A218XQ78_PUNGR</name>
<feature type="region of interest" description="Disordered" evidence="1">
    <location>
        <begin position="19"/>
        <end position="47"/>
    </location>
</feature>
<feature type="compositionally biased region" description="Basic and acidic residues" evidence="1">
    <location>
        <begin position="453"/>
        <end position="467"/>
    </location>
</feature>
<feature type="compositionally biased region" description="Low complexity" evidence="1">
    <location>
        <begin position="20"/>
        <end position="34"/>
    </location>
</feature>
<evidence type="ECO:0000313" key="2">
    <source>
        <dbReference type="EMBL" id="OWM86661.1"/>
    </source>
</evidence>
<gene>
    <name evidence="2" type="ORF">CDL15_Pgr015696</name>
</gene>
<comment type="caution">
    <text evidence="2">The sequence shown here is derived from an EMBL/GenBank/DDBJ whole genome shotgun (WGS) entry which is preliminary data.</text>
</comment>
<feature type="compositionally biased region" description="Polar residues" evidence="1">
    <location>
        <begin position="492"/>
        <end position="515"/>
    </location>
</feature>
<proteinExistence type="predicted"/>
<reference evidence="3" key="1">
    <citation type="journal article" date="2017" name="Plant J.">
        <title>The pomegranate (Punica granatum L.) genome and the genomics of punicalagin biosynthesis.</title>
        <authorList>
            <person name="Qin G."/>
            <person name="Xu C."/>
            <person name="Ming R."/>
            <person name="Tang H."/>
            <person name="Guyot R."/>
            <person name="Kramer E.M."/>
            <person name="Hu Y."/>
            <person name="Yi X."/>
            <person name="Qi Y."/>
            <person name="Xu X."/>
            <person name="Gao Z."/>
            <person name="Pan H."/>
            <person name="Jian J."/>
            <person name="Tian Y."/>
            <person name="Yue Z."/>
            <person name="Xu Y."/>
        </authorList>
    </citation>
    <scope>NUCLEOTIDE SEQUENCE [LARGE SCALE GENOMIC DNA]</scope>
    <source>
        <strain evidence="3">cv. Dabenzi</strain>
    </source>
</reference>
<feature type="compositionally biased region" description="Acidic residues" evidence="1">
    <location>
        <begin position="278"/>
        <end position="297"/>
    </location>
</feature>
<sequence length="566" mass="63332">MKERYSGPIWAIISARPSRGLIRPGSPLSPPSSLEGEREREDGKAEGTAMAEAAEEVRRHMPMPVRIFVGGLGERVTEEGLRSFACCYFVPSSSASLSKLFSTYNGCVWKGGRLKLEKAKGHFLLRLEREWEGDAAMSSLLNDASGADEVPEQPQKPKKSFNPESEIRIFFPRLSKAGLIAEFTGYVVLVLLEEQERVEALPYRKHFCNCEEHSGPSSLPSIEQRIPKAEALDGGIDAMEFDLMRSVMNKLFEKEMGSETMRDEKKLAKQEVMKGMDIDEPQQEDAVEEDSGEDEDGLIINIVRSSRSTRPKMNKIEDEEEEIQRDQEESGDHEDEESDERNDEESDEHDDEESTEHDDEESDEHDDEESDGRGSLDSEDPEFDKHSDVDDSVDGEDHESDKRNVCVEADLKESNTVLGSNSGRGAVWLHKSSWTQLVADSQNQSFSLSRILSSDRNEETQDYRDDTAVTNKKQQGNESSNALVNGKEEAPITSSLGEESKNLILQSSMESNPGTSHKREKKGVATSEKVPLCIGEECLFMKSFASLRDRANSKAALTGSRKRKKM</sequence>
<accession>A0A218XQ78</accession>
<dbReference type="Proteomes" id="UP000197138">
    <property type="component" value="Unassembled WGS sequence"/>
</dbReference>
<dbReference type="GO" id="GO:0005634">
    <property type="term" value="C:nucleus"/>
    <property type="evidence" value="ECO:0007669"/>
    <property type="project" value="TreeGrafter"/>
</dbReference>
<feature type="compositionally biased region" description="Polar residues" evidence="1">
    <location>
        <begin position="414"/>
        <end position="423"/>
    </location>
</feature>